<gene>
    <name evidence="12" type="ORF">QQS21_009566</name>
</gene>
<feature type="compositionally biased region" description="Low complexity" evidence="10">
    <location>
        <begin position="352"/>
        <end position="361"/>
    </location>
</feature>
<evidence type="ECO:0000256" key="4">
    <source>
        <dbReference type="ARBA" id="ARBA00022481"/>
    </source>
</evidence>
<keyword evidence="8" id="KW-0449">Lipoprotein</keyword>
<dbReference type="SMART" id="SM00173">
    <property type="entry name" value="RAS"/>
    <property type="match status" value="1"/>
</dbReference>
<dbReference type="SUPFAM" id="SSF52540">
    <property type="entry name" value="P-loop containing nucleoside triphosphate hydrolases"/>
    <property type="match status" value="1"/>
</dbReference>
<accession>A0AAJ0FVI5</accession>
<dbReference type="Pfam" id="PF00071">
    <property type="entry name" value="Ras"/>
    <property type="match status" value="1"/>
</dbReference>
<dbReference type="InterPro" id="IPR027417">
    <property type="entry name" value="P-loop_NTPase"/>
</dbReference>
<dbReference type="CDD" id="cd00157">
    <property type="entry name" value="Rho"/>
    <property type="match status" value="1"/>
</dbReference>
<evidence type="ECO:0000256" key="1">
    <source>
        <dbReference type="ARBA" id="ARBA00004342"/>
    </source>
</evidence>
<dbReference type="InterPro" id="IPR031348">
    <property type="entry name" value="PigL_N"/>
</dbReference>
<evidence type="ECO:0000256" key="10">
    <source>
        <dbReference type="SAM" id="MobiDB-lite"/>
    </source>
</evidence>
<reference evidence="12" key="1">
    <citation type="submission" date="2023-06" db="EMBL/GenBank/DDBJ databases">
        <title>Conoideocrella luteorostrata (Hypocreales: Clavicipitaceae), a potential biocontrol fungus for elongate hemlock scale in United States Christmas tree production areas.</title>
        <authorList>
            <person name="Barrett H."/>
            <person name="Lovett B."/>
            <person name="Macias A.M."/>
            <person name="Stajich J.E."/>
            <person name="Kasson M.T."/>
        </authorList>
    </citation>
    <scope>NUCLEOTIDE SEQUENCE</scope>
    <source>
        <strain evidence="12">ARSEF 14590</strain>
    </source>
</reference>
<dbReference type="InterPro" id="IPR003578">
    <property type="entry name" value="Small_GTPase_Rho"/>
</dbReference>
<evidence type="ECO:0000256" key="7">
    <source>
        <dbReference type="ARBA" id="ARBA00023136"/>
    </source>
</evidence>
<keyword evidence="5" id="KW-0547">Nucleotide-binding</keyword>
<dbReference type="InterPro" id="IPR001806">
    <property type="entry name" value="Small_GTPase"/>
</dbReference>
<keyword evidence="9" id="KW-0636">Prenylation</keyword>
<dbReference type="Pfam" id="PF17111">
    <property type="entry name" value="PigL_N"/>
    <property type="match status" value="1"/>
</dbReference>
<feature type="region of interest" description="Disordered" evidence="10">
    <location>
        <begin position="302"/>
        <end position="380"/>
    </location>
</feature>
<evidence type="ECO:0000256" key="3">
    <source>
        <dbReference type="ARBA" id="ARBA00022475"/>
    </source>
</evidence>
<evidence type="ECO:0000259" key="11">
    <source>
        <dbReference type="Pfam" id="PF17111"/>
    </source>
</evidence>
<evidence type="ECO:0000256" key="8">
    <source>
        <dbReference type="ARBA" id="ARBA00023288"/>
    </source>
</evidence>
<name>A0AAJ0FVI5_9HYPO</name>
<sequence>MDPFSITTGAVALITASFKAGVELKKLSNGAAEASKNVRAMLADLKALRSVLESIEDGFEELDGKAPLAGFMGSHWMVLQTCLKDGCDSMERLTKLLQEVNKDVSFMDSARRHVRLKSASDQIAVHRHEIQAYKDALHLSLQSVTFFQQTMIREDTTNLLRRSETLHQDLSRLAANLDVKLTALESMVGAKQRPNSNASVRHLKDCVQSAAKIVSSASTVMSEKVGDSSGDNWDFASEFGDWFNSDLNDLTLRWIQSQEDDSRSPAGIFDKRPSKWAPSPSPPEPVPSKIWIKEFSDDHDLGKKGLMVDNGRPGDDKLAKSPVDTETPAPVTTTISPKGAAAEKARRRKSKSLSVSSIFASRPKSRNADTESNSQKRRGNDAMVIKDLSVNSMGSVPIKFCFVGDGACGKTCFMIVTSKGVFPEKVFVPTVFENYVANFMHDDVRFEASLWDTAGQDDYDRIRPLSYGGTHVFCVCFCVDSLESVDDVIEKWIPEINHHNQTKAPIFLLGLKKDLRYNPRTIEELRKVSQKPTSIEDGETIARRVGAQRYLECSSLTGEGVSDVFKTMLGMVVEANPSLKKGSDDYRKRRRGLWRFLR</sequence>
<dbReference type="PROSITE" id="PS51420">
    <property type="entry name" value="RHO"/>
    <property type="match status" value="1"/>
</dbReference>
<feature type="region of interest" description="Disordered" evidence="10">
    <location>
        <begin position="261"/>
        <end position="289"/>
    </location>
</feature>
<feature type="domain" description="Azaphilone pigments biosynthesis cluster protein L N-terminal" evidence="11">
    <location>
        <begin position="1"/>
        <end position="210"/>
    </location>
</feature>
<keyword evidence="4" id="KW-0488">Methylation</keyword>
<dbReference type="NCBIfam" id="TIGR00231">
    <property type="entry name" value="small_GTP"/>
    <property type="match status" value="1"/>
</dbReference>
<dbReference type="GO" id="GO:0003924">
    <property type="term" value="F:GTPase activity"/>
    <property type="evidence" value="ECO:0007669"/>
    <property type="project" value="InterPro"/>
</dbReference>
<dbReference type="EMBL" id="JASWJB010000249">
    <property type="protein sequence ID" value="KAK2592723.1"/>
    <property type="molecule type" value="Genomic_DNA"/>
</dbReference>
<evidence type="ECO:0000256" key="5">
    <source>
        <dbReference type="ARBA" id="ARBA00022741"/>
    </source>
</evidence>
<keyword evidence="7" id="KW-0472">Membrane</keyword>
<keyword evidence="6" id="KW-0342">GTP-binding</keyword>
<proteinExistence type="inferred from homology"/>
<dbReference type="InterPro" id="IPR005225">
    <property type="entry name" value="Small_GTP-bd"/>
</dbReference>
<comment type="caution">
    <text evidence="12">The sequence shown here is derived from an EMBL/GenBank/DDBJ whole genome shotgun (WGS) entry which is preliminary data.</text>
</comment>
<dbReference type="GO" id="GO:0005525">
    <property type="term" value="F:GTP binding"/>
    <property type="evidence" value="ECO:0007669"/>
    <property type="project" value="UniProtKB-KW"/>
</dbReference>
<dbReference type="GO" id="GO:0005886">
    <property type="term" value="C:plasma membrane"/>
    <property type="evidence" value="ECO:0007669"/>
    <property type="project" value="UniProtKB-SubCell"/>
</dbReference>
<dbReference type="Gene3D" id="3.40.50.300">
    <property type="entry name" value="P-loop containing nucleotide triphosphate hydrolases"/>
    <property type="match status" value="1"/>
</dbReference>
<evidence type="ECO:0000256" key="9">
    <source>
        <dbReference type="ARBA" id="ARBA00023289"/>
    </source>
</evidence>
<evidence type="ECO:0000256" key="2">
    <source>
        <dbReference type="ARBA" id="ARBA00010142"/>
    </source>
</evidence>
<evidence type="ECO:0000256" key="6">
    <source>
        <dbReference type="ARBA" id="ARBA00023134"/>
    </source>
</evidence>
<dbReference type="SMART" id="SM00174">
    <property type="entry name" value="RHO"/>
    <property type="match status" value="1"/>
</dbReference>
<dbReference type="FunFam" id="3.40.50.300:FF:000983">
    <property type="entry name" value="Rho family GTPase"/>
    <property type="match status" value="1"/>
</dbReference>
<dbReference type="PRINTS" id="PR00449">
    <property type="entry name" value="RASTRNSFRMNG"/>
</dbReference>
<dbReference type="AlphaFoldDB" id="A0AAJ0FVI5"/>
<dbReference type="PROSITE" id="PS51419">
    <property type="entry name" value="RAB"/>
    <property type="match status" value="1"/>
</dbReference>
<dbReference type="PANTHER" id="PTHR24072">
    <property type="entry name" value="RHO FAMILY GTPASE"/>
    <property type="match status" value="1"/>
</dbReference>
<keyword evidence="3" id="KW-1003">Cell membrane</keyword>
<evidence type="ECO:0000313" key="12">
    <source>
        <dbReference type="EMBL" id="KAK2592723.1"/>
    </source>
</evidence>
<comment type="subcellular location">
    <subcellularLocation>
        <location evidence="1">Cell membrane</location>
        <topology evidence="1">Lipid-anchor</topology>
        <orientation evidence="1">Cytoplasmic side</orientation>
    </subcellularLocation>
</comment>
<evidence type="ECO:0000313" key="13">
    <source>
        <dbReference type="Proteomes" id="UP001251528"/>
    </source>
</evidence>
<organism evidence="12 13">
    <name type="scientific">Conoideocrella luteorostrata</name>
    <dbReference type="NCBI Taxonomy" id="1105319"/>
    <lineage>
        <taxon>Eukaryota</taxon>
        <taxon>Fungi</taxon>
        <taxon>Dikarya</taxon>
        <taxon>Ascomycota</taxon>
        <taxon>Pezizomycotina</taxon>
        <taxon>Sordariomycetes</taxon>
        <taxon>Hypocreomycetidae</taxon>
        <taxon>Hypocreales</taxon>
        <taxon>Clavicipitaceae</taxon>
        <taxon>Conoideocrella</taxon>
    </lineage>
</organism>
<comment type="similarity">
    <text evidence="2">Belongs to the small GTPase superfamily. Rho family.</text>
</comment>
<dbReference type="GO" id="GO:0007264">
    <property type="term" value="P:small GTPase-mediated signal transduction"/>
    <property type="evidence" value="ECO:0007669"/>
    <property type="project" value="InterPro"/>
</dbReference>
<protein>
    <recommendedName>
        <fullName evidence="11">Azaphilone pigments biosynthesis cluster protein L N-terminal domain-containing protein</fullName>
    </recommendedName>
</protein>
<dbReference type="SMART" id="SM00175">
    <property type="entry name" value="RAB"/>
    <property type="match status" value="1"/>
</dbReference>
<dbReference type="Proteomes" id="UP001251528">
    <property type="component" value="Unassembled WGS sequence"/>
</dbReference>
<keyword evidence="13" id="KW-1185">Reference proteome</keyword>